<gene>
    <name evidence="2" type="ORF">I6N98_15590</name>
</gene>
<reference evidence="2 3" key="1">
    <citation type="submission" date="2020-12" db="EMBL/GenBank/DDBJ databases">
        <authorList>
            <person name="Shan Y."/>
        </authorList>
    </citation>
    <scope>NUCLEOTIDE SEQUENCE [LARGE SCALE GENOMIC DNA]</scope>
    <source>
        <strain evidence="3">csc3.9</strain>
    </source>
</reference>
<dbReference type="SUPFAM" id="SSF56300">
    <property type="entry name" value="Metallo-dependent phosphatases"/>
    <property type="match status" value="1"/>
</dbReference>
<dbReference type="InterPro" id="IPR029052">
    <property type="entry name" value="Metallo-depent_PP-like"/>
</dbReference>
<name>A0A7T4QZR4_9GAMM</name>
<dbReference type="KEGG" id="snan:I6N98_15590"/>
<dbReference type="RefSeq" id="WP_198569245.1">
    <property type="nucleotide sequence ID" value="NZ_CP066167.1"/>
</dbReference>
<dbReference type="Proteomes" id="UP000596063">
    <property type="component" value="Chromosome"/>
</dbReference>
<evidence type="ECO:0000313" key="2">
    <source>
        <dbReference type="EMBL" id="QQD17746.1"/>
    </source>
</evidence>
<dbReference type="EMBL" id="CP066167">
    <property type="protein sequence ID" value="QQD17746.1"/>
    <property type="molecule type" value="Genomic_DNA"/>
</dbReference>
<evidence type="ECO:0000313" key="3">
    <source>
        <dbReference type="Proteomes" id="UP000596063"/>
    </source>
</evidence>
<sequence>MTQLTSALPNWQLPVAGPAGEWADDQLPLRTETWLLGKPNHSDDETQRVQELREAVQRAASHQPWQWPKRRTLFISDPHADADAFVASLRAAGAISPGKDHSKKKKTLATTFKLNRAGRRARFIIGGDCLDKGPSNLSLLRSLKHLIDTGADVKLLAGNHDMRLLVGLRSLDEEPNALTEHLFVRMSPKAMPLLQEVYEEYVAHRPKALKGIPDEAECRRRLLPRASWYKAFPKQAAGLLSEEALTREVVRLHKKASHFEKHCHDAGMGMREVYATAKACQRLFLHPKGEFFWFFDSMKLAHKSGSFLFVHAGLDDSIAALIAEKGIGCLNKLYRKQIRKDLFTFYYGTVANTMRTKYRNVDMPLSDIGVARVHRKGIHAVVHGHRNRHDGQRLMLRQGLLHVEGDTTLDRHSRHKEGLSGIGAAVTVIEPSGRVIGISNDYPFAKVFEPGEYLR</sequence>
<accession>A0A7T4QZR4</accession>
<keyword evidence="3" id="KW-1185">Reference proteome</keyword>
<feature type="domain" description="Calcineurin-like phosphoesterase" evidence="1">
    <location>
        <begin position="71"/>
        <end position="176"/>
    </location>
</feature>
<dbReference type="AlphaFoldDB" id="A0A7T4QZR4"/>
<dbReference type="Pfam" id="PF00149">
    <property type="entry name" value="Metallophos"/>
    <property type="match status" value="1"/>
</dbReference>
<evidence type="ECO:0000259" key="1">
    <source>
        <dbReference type="Pfam" id="PF00149"/>
    </source>
</evidence>
<dbReference type="InterPro" id="IPR004843">
    <property type="entry name" value="Calcineurin-like_PHP"/>
</dbReference>
<dbReference type="GO" id="GO:0016787">
    <property type="term" value="F:hydrolase activity"/>
    <property type="evidence" value="ECO:0007669"/>
    <property type="project" value="InterPro"/>
</dbReference>
<protein>
    <submittedName>
        <fullName evidence="2">Metallophosphoesterase</fullName>
    </submittedName>
</protein>
<dbReference type="PANTHER" id="PTHR46546">
    <property type="entry name" value="SHEWANELLA-LIKE PROTEIN PHOSPHATASE 1"/>
    <property type="match status" value="1"/>
</dbReference>
<proteinExistence type="predicted"/>
<organism evidence="2 3">
    <name type="scientific">Spongiibacter nanhainus</name>
    <dbReference type="NCBI Taxonomy" id="2794344"/>
    <lineage>
        <taxon>Bacteria</taxon>
        <taxon>Pseudomonadati</taxon>
        <taxon>Pseudomonadota</taxon>
        <taxon>Gammaproteobacteria</taxon>
        <taxon>Cellvibrionales</taxon>
        <taxon>Spongiibacteraceae</taxon>
        <taxon>Spongiibacter</taxon>
    </lineage>
</organism>
<dbReference type="Gene3D" id="3.60.21.10">
    <property type="match status" value="1"/>
</dbReference>
<dbReference type="PANTHER" id="PTHR46546:SF4">
    <property type="entry name" value="SHEWANELLA-LIKE PROTEIN PHOSPHATASE 1"/>
    <property type="match status" value="1"/>
</dbReference>